<comment type="function">
    <text evidence="7">Produces ATP from ADP in the presence of a proton gradient across the membrane.</text>
</comment>
<dbReference type="GO" id="GO:0045259">
    <property type="term" value="C:proton-transporting ATP synthase complex"/>
    <property type="evidence" value="ECO:0007669"/>
    <property type="project" value="UniProtKB-KW"/>
</dbReference>
<gene>
    <name evidence="7 10" type="primary">atpC</name>
    <name evidence="10" type="ORF">G4Z02_06555</name>
</gene>
<dbReference type="NCBIfam" id="TIGR01216">
    <property type="entry name" value="ATP_synt_epsi"/>
    <property type="match status" value="1"/>
</dbReference>
<evidence type="ECO:0000313" key="10">
    <source>
        <dbReference type="EMBL" id="QMS85429.1"/>
    </source>
</evidence>
<evidence type="ECO:0000259" key="9">
    <source>
        <dbReference type="Pfam" id="PF02823"/>
    </source>
</evidence>
<dbReference type="InterPro" id="IPR001469">
    <property type="entry name" value="ATP_synth_F1_dsu/esu"/>
</dbReference>
<dbReference type="GO" id="GO:0046933">
    <property type="term" value="F:proton-transporting ATP synthase activity, rotational mechanism"/>
    <property type="evidence" value="ECO:0007669"/>
    <property type="project" value="UniProtKB-UniRule"/>
</dbReference>
<dbReference type="Proteomes" id="UP000514720">
    <property type="component" value="Chromosome"/>
</dbReference>
<dbReference type="GO" id="GO:0005524">
    <property type="term" value="F:ATP binding"/>
    <property type="evidence" value="ECO:0007669"/>
    <property type="project" value="UniProtKB-UniRule"/>
</dbReference>
<dbReference type="CDD" id="cd12152">
    <property type="entry name" value="F1-ATPase_delta"/>
    <property type="match status" value="1"/>
</dbReference>
<organism evidence="10 11">
    <name type="scientific">Candidatus Xianfuyuplasma coldseepsis</name>
    <dbReference type="NCBI Taxonomy" id="2782163"/>
    <lineage>
        <taxon>Bacteria</taxon>
        <taxon>Bacillati</taxon>
        <taxon>Mycoplasmatota</taxon>
        <taxon>Mollicutes</taxon>
        <taxon>Candidatus Izemoplasmatales</taxon>
        <taxon>Candidatus Izemoplasmataceae</taxon>
        <taxon>Candidatus Xianfuyuplasma</taxon>
    </lineage>
</organism>
<evidence type="ECO:0000313" key="11">
    <source>
        <dbReference type="Proteomes" id="UP000514720"/>
    </source>
</evidence>
<dbReference type="EMBL" id="CP048914">
    <property type="protein sequence ID" value="QMS85429.1"/>
    <property type="molecule type" value="Genomic_DNA"/>
</dbReference>
<keyword evidence="4 7" id="KW-0406">Ion transport</keyword>
<comment type="subcellular location">
    <subcellularLocation>
        <location evidence="7">Cell membrane</location>
        <topology evidence="7">Peripheral membrane protein</topology>
    </subcellularLocation>
    <subcellularLocation>
        <location evidence="1">Endomembrane system</location>
        <topology evidence="1">Peripheral membrane protein</topology>
    </subcellularLocation>
</comment>
<evidence type="ECO:0000256" key="4">
    <source>
        <dbReference type="ARBA" id="ARBA00023065"/>
    </source>
</evidence>
<evidence type="ECO:0000256" key="1">
    <source>
        <dbReference type="ARBA" id="ARBA00004184"/>
    </source>
</evidence>
<evidence type="ECO:0000256" key="8">
    <source>
        <dbReference type="RuleBase" id="RU003656"/>
    </source>
</evidence>
<dbReference type="AlphaFoldDB" id="A0A7L7KSP4"/>
<evidence type="ECO:0000256" key="6">
    <source>
        <dbReference type="ARBA" id="ARBA00023196"/>
    </source>
</evidence>
<keyword evidence="6 7" id="KW-0139">CF(1)</keyword>
<name>A0A7L7KSP4_9MOLU</name>
<keyword evidence="7" id="KW-1003">Cell membrane</keyword>
<reference evidence="10 11" key="1">
    <citation type="submission" date="2020-02" db="EMBL/GenBank/DDBJ databases">
        <authorList>
            <person name="Zheng R.K."/>
            <person name="Sun C.M."/>
        </authorList>
    </citation>
    <scope>NUCLEOTIDE SEQUENCE [LARGE SCALE GENOMIC DNA]</scope>
    <source>
        <strain evidence="11">zrk13</strain>
    </source>
</reference>
<dbReference type="SUPFAM" id="SSF51344">
    <property type="entry name" value="Epsilon subunit of F1F0-ATP synthase N-terminal domain"/>
    <property type="match status" value="1"/>
</dbReference>
<keyword evidence="3 7" id="KW-0813">Transport</keyword>
<keyword evidence="5 7" id="KW-0472">Membrane</keyword>
<feature type="domain" description="ATP synthase F1 complex delta/epsilon subunit N-terminal" evidence="9">
    <location>
        <begin position="1"/>
        <end position="80"/>
    </location>
</feature>
<dbReference type="InterPro" id="IPR020546">
    <property type="entry name" value="ATP_synth_F1_dsu/esu_N"/>
</dbReference>
<comment type="similarity">
    <text evidence="2 7 8">Belongs to the ATPase epsilon chain family.</text>
</comment>
<dbReference type="RefSeq" id="WP_258877223.1">
    <property type="nucleotide sequence ID" value="NZ_CP048914.1"/>
</dbReference>
<dbReference type="GO" id="GO:0012505">
    <property type="term" value="C:endomembrane system"/>
    <property type="evidence" value="ECO:0007669"/>
    <property type="project" value="UniProtKB-SubCell"/>
</dbReference>
<proteinExistence type="inferred from homology"/>
<accession>A0A7L7KSP4</accession>
<dbReference type="InterPro" id="IPR036771">
    <property type="entry name" value="ATPsynth_dsu/esu_N"/>
</dbReference>
<dbReference type="Pfam" id="PF02823">
    <property type="entry name" value="ATP-synt_DE_N"/>
    <property type="match status" value="1"/>
</dbReference>
<evidence type="ECO:0000256" key="3">
    <source>
        <dbReference type="ARBA" id="ARBA00022448"/>
    </source>
</evidence>
<comment type="subunit">
    <text evidence="7 8">F-type ATPases have 2 components, CF(1) - the catalytic core - and CF(0) - the membrane proton channel. CF(1) has five subunits: alpha(3), beta(3), gamma(1), delta(1), epsilon(1). CF(0) has three main subunits: a, b and c.</text>
</comment>
<keyword evidence="7" id="KW-0375">Hydrogen ion transport</keyword>
<keyword evidence="11" id="KW-1185">Reference proteome</keyword>
<evidence type="ECO:0000256" key="5">
    <source>
        <dbReference type="ARBA" id="ARBA00023136"/>
    </source>
</evidence>
<protein>
    <recommendedName>
        <fullName evidence="7">ATP synthase epsilon chain</fullName>
    </recommendedName>
    <alternativeName>
        <fullName evidence="7">ATP synthase F1 sector epsilon subunit</fullName>
    </alternativeName>
    <alternativeName>
        <fullName evidence="7">F-ATPase epsilon subunit</fullName>
    </alternativeName>
</protein>
<sequence length="130" mass="14738">MKISVVTPHGELYNEDIEYVVVSSKMNGEFAIMKDHIPIISSVDIGYVKMVRDGKELFTVIINGVVEHNNNIINVIAQEAHVGLSKDSALDHLNTVREERIRENKRRNVDFAKAERELKKNVKEAKAGHM</sequence>
<evidence type="ECO:0000256" key="2">
    <source>
        <dbReference type="ARBA" id="ARBA00005712"/>
    </source>
</evidence>
<evidence type="ECO:0000256" key="7">
    <source>
        <dbReference type="HAMAP-Rule" id="MF_00530"/>
    </source>
</evidence>
<dbReference type="HAMAP" id="MF_00530">
    <property type="entry name" value="ATP_synth_epsil_bac"/>
    <property type="match status" value="1"/>
</dbReference>
<dbReference type="KEGG" id="xcl:G4Z02_06555"/>
<dbReference type="Gene3D" id="2.60.15.10">
    <property type="entry name" value="F0F1 ATP synthase delta/epsilon subunit, N-terminal"/>
    <property type="match status" value="1"/>
</dbReference>
<keyword evidence="7 8" id="KW-0066">ATP synthesis</keyword>
<dbReference type="GO" id="GO:0005886">
    <property type="term" value="C:plasma membrane"/>
    <property type="evidence" value="ECO:0007669"/>
    <property type="project" value="UniProtKB-SubCell"/>
</dbReference>